<keyword evidence="1" id="KW-1133">Transmembrane helix</keyword>
<feature type="transmembrane region" description="Helical" evidence="1">
    <location>
        <begin position="6"/>
        <end position="22"/>
    </location>
</feature>
<dbReference type="Pfam" id="PF06966">
    <property type="entry name" value="DUF1295"/>
    <property type="match status" value="1"/>
</dbReference>
<sequence length="255" mass="30070">MSAYMSVVGVVFLFYMLQFGYGQYTQNNSIVDIFWGLGFVIAVWFALFYNHAFGLSSLLTTLLVTLWGIRLFYHIFKRNHGRPEDFRYVNFRKKWGHSWVKTKAFFQVYMLQMFMLLVIVSAPVNIILNNHTGWSLYTIIGLLVWCLGYYFEVKADQQLRRFKSDASNKGKILTTGLYKYSRHPNYFGEATMWWGIYIIGLDSGGLWYIISPLTITVLLRYFSGVPLLEKHYENNRAYQKYAEKTSIFIPWFPKK</sequence>
<reference evidence="2 3" key="1">
    <citation type="submission" date="2020-11" db="EMBL/GenBank/DDBJ databases">
        <title>Fusibacter basophilias sp. nov.</title>
        <authorList>
            <person name="Qiu D."/>
        </authorList>
    </citation>
    <scope>NUCLEOTIDE SEQUENCE [LARGE SCALE GENOMIC DNA]</scope>
    <source>
        <strain evidence="2 3">Q10-2</strain>
    </source>
</reference>
<keyword evidence="1" id="KW-0812">Transmembrane</keyword>
<evidence type="ECO:0000313" key="2">
    <source>
        <dbReference type="EMBL" id="MBF4694838.1"/>
    </source>
</evidence>
<feature type="transmembrane region" description="Helical" evidence="1">
    <location>
        <begin position="53"/>
        <end position="73"/>
    </location>
</feature>
<feature type="transmembrane region" description="Helical" evidence="1">
    <location>
        <begin position="134"/>
        <end position="151"/>
    </location>
</feature>
<dbReference type="PANTHER" id="PTHR32251">
    <property type="entry name" value="3-OXO-5-ALPHA-STEROID 4-DEHYDROGENASE"/>
    <property type="match status" value="1"/>
</dbReference>
<feature type="transmembrane region" description="Helical" evidence="1">
    <location>
        <begin position="108"/>
        <end position="128"/>
    </location>
</feature>
<dbReference type="InterPro" id="IPR010721">
    <property type="entry name" value="UstE-like"/>
</dbReference>
<dbReference type="RefSeq" id="WP_194703080.1">
    <property type="nucleotide sequence ID" value="NZ_JADKNH010000011.1"/>
</dbReference>
<accession>A0ABR9ZWL5</accession>
<comment type="caution">
    <text evidence="2">The sequence shown here is derived from an EMBL/GenBank/DDBJ whole genome shotgun (WGS) entry which is preliminary data.</text>
</comment>
<proteinExistence type="predicted"/>
<dbReference type="PANTHER" id="PTHR32251:SF17">
    <property type="entry name" value="STEROID 5-ALPHA REDUCTASE C-TERMINAL DOMAIN-CONTAINING PROTEIN"/>
    <property type="match status" value="1"/>
</dbReference>
<keyword evidence="1" id="KW-0472">Membrane</keyword>
<dbReference type="Gene3D" id="1.20.120.1630">
    <property type="match status" value="1"/>
</dbReference>
<evidence type="ECO:0000313" key="3">
    <source>
        <dbReference type="Proteomes" id="UP000614200"/>
    </source>
</evidence>
<protein>
    <submittedName>
        <fullName evidence="2">DUF1295 domain-containing protein</fullName>
    </submittedName>
</protein>
<dbReference type="PROSITE" id="PS50244">
    <property type="entry name" value="S5A_REDUCTASE"/>
    <property type="match status" value="1"/>
</dbReference>
<name>A0ABR9ZWL5_9FIRM</name>
<gene>
    <name evidence="2" type="ORF">ISU02_17185</name>
</gene>
<organism evidence="2 3">
    <name type="scientific">Fusibacter ferrireducens</name>
    <dbReference type="NCBI Taxonomy" id="2785058"/>
    <lineage>
        <taxon>Bacteria</taxon>
        <taxon>Bacillati</taxon>
        <taxon>Bacillota</taxon>
        <taxon>Clostridia</taxon>
        <taxon>Eubacteriales</taxon>
        <taxon>Eubacteriales Family XII. Incertae Sedis</taxon>
        <taxon>Fusibacter</taxon>
    </lineage>
</organism>
<dbReference type="Proteomes" id="UP000614200">
    <property type="component" value="Unassembled WGS sequence"/>
</dbReference>
<dbReference type="EMBL" id="JADKNH010000011">
    <property type="protein sequence ID" value="MBF4694838.1"/>
    <property type="molecule type" value="Genomic_DNA"/>
</dbReference>
<feature type="transmembrane region" description="Helical" evidence="1">
    <location>
        <begin position="29"/>
        <end position="47"/>
    </location>
</feature>
<evidence type="ECO:0000256" key="1">
    <source>
        <dbReference type="SAM" id="Phobius"/>
    </source>
</evidence>
<keyword evidence="3" id="KW-1185">Reference proteome</keyword>